<sequence length="204" mass="22955">MMHLTEDQIYHLVQAIGNHEALTAEEEQQIEHIRSCKECMESYCIMAVLAEATSIDCDLVLNPAYREEAAAPARKLLAAIRVTCERIQNQISLIGEQIQNQADAFLFEPVLATAVRGAAKSRNTVLRMEDLDDENTYVVYDAENHKLMLQFEAEGKNAADFKVYLKFVDEKTMELSLQESGSCLKGTLADIPSESFEIYIEKAD</sequence>
<name>A0ABX2GE60_9FIRM</name>
<evidence type="ECO:0008006" key="3">
    <source>
        <dbReference type="Google" id="ProtNLM"/>
    </source>
</evidence>
<keyword evidence="2" id="KW-1185">Reference proteome</keyword>
<evidence type="ECO:0000313" key="2">
    <source>
        <dbReference type="Proteomes" id="UP000768180"/>
    </source>
</evidence>
<dbReference type="Proteomes" id="UP000768180">
    <property type="component" value="Unassembled WGS sequence"/>
</dbReference>
<proteinExistence type="predicted"/>
<protein>
    <recommendedName>
        <fullName evidence="3">Zinc-finger domain-containing protein</fullName>
    </recommendedName>
</protein>
<dbReference type="EMBL" id="JAAITQ010000015">
    <property type="protein sequence ID" value="NSE16599.1"/>
    <property type="molecule type" value="Genomic_DNA"/>
</dbReference>
<comment type="caution">
    <text evidence="1">The sequence shown here is derived from an EMBL/GenBank/DDBJ whole genome shotgun (WGS) entry which is preliminary data.</text>
</comment>
<accession>A0ABX2GE60</accession>
<gene>
    <name evidence="1" type="ORF">G5B05_09300</name>
</gene>
<dbReference type="RefSeq" id="WP_173829877.1">
    <property type="nucleotide sequence ID" value="NZ_JAAITQ010000015.1"/>
</dbReference>
<organism evidence="1 2">
    <name type="scientific">Fusicatenibacter saccharivorans</name>
    <dbReference type="NCBI Taxonomy" id="1150298"/>
    <lineage>
        <taxon>Bacteria</taxon>
        <taxon>Bacillati</taxon>
        <taxon>Bacillota</taxon>
        <taxon>Clostridia</taxon>
        <taxon>Lachnospirales</taxon>
        <taxon>Lachnospiraceae</taxon>
        <taxon>Fusicatenibacter</taxon>
    </lineage>
</organism>
<reference evidence="1 2" key="1">
    <citation type="journal article" date="2020" name="Cell Host Microbe">
        <title>Functional and Genomic Variation between Human-Derived Isolates of Lachnospiraceae Reveals Inter- and Intra-Species Diversity.</title>
        <authorList>
            <person name="Sorbara M.T."/>
            <person name="Littmann E.R."/>
            <person name="Fontana E."/>
            <person name="Moody T.U."/>
            <person name="Kohout C.E."/>
            <person name="Gjonbalaj M."/>
            <person name="Eaton V."/>
            <person name="Seok R."/>
            <person name="Leiner I.M."/>
            <person name="Pamer E.G."/>
        </authorList>
    </citation>
    <scope>NUCLEOTIDE SEQUENCE [LARGE SCALE GENOMIC DNA]</scope>
    <source>
        <strain evidence="1 2">MSK.14.54</strain>
    </source>
</reference>
<evidence type="ECO:0000313" key="1">
    <source>
        <dbReference type="EMBL" id="NSE16599.1"/>
    </source>
</evidence>